<accession>A0ABR1C7V9</accession>
<gene>
    <name evidence="1" type="primary">Necator_chrII.g5830</name>
    <name evidence="1" type="ORF">RB195_018037</name>
</gene>
<comment type="caution">
    <text evidence="1">The sequence shown here is derived from an EMBL/GenBank/DDBJ whole genome shotgun (WGS) entry which is preliminary data.</text>
</comment>
<evidence type="ECO:0000313" key="1">
    <source>
        <dbReference type="EMBL" id="KAK6734604.1"/>
    </source>
</evidence>
<organism evidence="1 2">
    <name type="scientific">Necator americanus</name>
    <name type="common">Human hookworm</name>
    <dbReference type="NCBI Taxonomy" id="51031"/>
    <lineage>
        <taxon>Eukaryota</taxon>
        <taxon>Metazoa</taxon>
        <taxon>Ecdysozoa</taxon>
        <taxon>Nematoda</taxon>
        <taxon>Chromadorea</taxon>
        <taxon>Rhabditida</taxon>
        <taxon>Rhabditina</taxon>
        <taxon>Rhabditomorpha</taxon>
        <taxon>Strongyloidea</taxon>
        <taxon>Ancylostomatidae</taxon>
        <taxon>Bunostominae</taxon>
        <taxon>Necator</taxon>
    </lineage>
</organism>
<dbReference type="Proteomes" id="UP001303046">
    <property type="component" value="Unassembled WGS sequence"/>
</dbReference>
<sequence>MLLRGLRACAERASKPLMTNLDRISKTTKELLERRRALRLDPNASHIERQKKILEAAQRRKSLKKCRRDLCEYNSPLAALLSEGGIRTSSHREIEITADRFYSNHFCSSTPLSSPIIPTRRPFRPFLKPWPTTRVTESAHITKKEQMIKELNSNEIGPRHHEKSVAQKIQNTGSEILIYQETRGRMLADKL</sequence>
<dbReference type="EMBL" id="JAVFWL010000002">
    <property type="protein sequence ID" value="KAK6734604.1"/>
    <property type="molecule type" value="Genomic_DNA"/>
</dbReference>
<proteinExistence type="predicted"/>
<name>A0ABR1C7V9_NECAM</name>
<protein>
    <submittedName>
        <fullName evidence="1">Uncharacterized protein</fullName>
    </submittedName>
</protein>
<reference evidence="1 2" key="1">
    <citation type="submission" date="2023-08" db="EMBL/GenBank/DDBJ databases">
        <title>A Necator americanus chromosomal reference genome.</title>
        <authorList>
            <person name="Ilik V."/>
            <person name="Petrzelkova K.J."/>
            <person name="Pardy F."/>
            <person name="Fuh T."/>
            <person name="Niatou-Singa F.S."/>
            <person name="Gouil Q."/>
            <person name="Baker L."/>
            <person name="Ritchie M.E."/>
            <person name="Jex A.R."/>
            <person name="Gazzola D."/>
            <person name="Li H."/>
            <person name="Toshio Fujiwara R."/>
            <person name="Zhan B."/>
            <person name="Aroian R.V."/>
            <person name="Pafco B."/>
            <person name="Schwarz E.M."/>
        </authorList>
    </citation>
    <scope>NUCLEOTIDE SEQUENCE [LARGE SCALE GENOMIC DNA]</scope>
    <source>
        <strain evidence="1 2">Aroian</strain>
        <tissue evidence="1">Whole animal</tissue>
    </source>
</reference>
<evidence type="ECO:0000313" key="2">
    <source>
        <dbReference type="Proteomes" id="UP001303046"/>
    </source>
</evidence>
<keyword evidence="2" id="KW-1185">Reference proteome</keyword>